<accession>A0A6A3LV40</accession>
<name>A0A6A3LV40_9STRA</name>
<dbReference type="EMBL" id="QXFV01000948">
    <property type="protein sequence ID" value="KAE9020144.1"/>
    <property type="molecule type" value="Genomic_DNA"/>
</dbReference>
<gene>
    <name evidence="1" type="ORF">PR001_g13678</name>
    <name evidence="2" type="ORF">PR002_g5445</name>
    <name evidence="3" type="ORF">PR003_g15572</name>
</gene>
<evidence type="ECO:0000313" key="4">
    <source>
        <dbReference type="Proteomes" id="UP000429607"/>
    </source>
</evidence>
<evidence type="ECO:0000313" key="2">
    <source>
        <dbReference type="EMBL" id="KAE9039545.1"/>
    </source>
</evidence>
<organism evidence="1 4">
    <name type="scientific">Phytophthora rubi</name>
    <dbReference type="NCBI Taxonomy" id="129364"/>
    <lineage>
        <taxon>Eukaryota</taxon>
        <taxon>Sar</taxon>
        <taxon>Stramenopiles</taxon>
        <taxon>Oomycota</taxon>
        <taxon>Peronosporomycetes</taxon>
        <taxon>Peronosporales</taxon>
        <taxon>Peronosporaceae</taxon>
        <taxon>Phytophthora</taxon>
    </lineage>
</organism>
<proteinExistence type="predicted"/>
<protein>
    <submittedName>
        <fullName evidence="1">Uncharacterized protein</fullName>
    </submittedName>
</protein>
<keyword evidence="5" id="KW-1185">Reference proteome</keyword>
<evidence type="ECO:0000313" key="1">
    <source>
        <dbReference type="EMBL" id="KAE9020144.1"/>
    </source>
</evidence>
<evidence type="ECO:0000313" key="6">
    <source>
        <dbReference type="Proteomes" id="UP000435112"/>
    </source>
</evidence>
<dbReference type="EMBL" id="QXFT01001087">
    <property type="protein sequence ID" value="KAE9329377.1"/>
    <property type="molecule type" value="Genomic_DNA"/>
</dbReference>
<dbReference type="Proteomes" id="UP000429607">
    <property type="component" value="Unassembled WGS sequence"/>
</dbReference>
<dbReference type="Proteomes" id="UP000435112">
    <property type="component" value="Unassembled WGS sequence"/>
</dbReference>
<evidence type="ECO:0000313" key="3">
    <source>
        <dbReference type="EMBL" id="KAE9329377.1"/>
    </source>
</evidence>
<reference evidence="4 6" key="1">
    <citation type="submission" date="2018-09" db="EMBL/GenBank/DDBJ databases">
        <title>Genomic investigation of the strawberry pathogen Phytophthora fragariae indicates pathogenicity is determined by transcriptional variation in three key races.</title>
        <authorList>
            <person name="Adams T.M."/>
            <person name="Armitage A.D."/>
            <person name="Sobczyk M.K."/>
            <person name="Bates H.J."/>
            <person name="Dunwell J.M."/>
            <person name="Nellist C.F."/>
            <person name="Harrison R.J."/>
        </authorList>
    </citation>
    <scope>NUCLEOTIDE SEQUENCE [LARGE SCALE GENOMIC DNA]</scope>
    <source>
        <strain evidence="1 4">SCRP249</strain>
        <strain evidence="2 6">SCRP324</strain>
        <strain evidence="3 5">SCRP333</strain>
    </source>
</reference>
<sequence length="65" mass="7649">MEYLALLANYETFWLPRADLMPEYGSLVTAFEQAERKKQRLPELRRSSRLAEANEEVVDEDLLMT</sequence>
<dbReference type="Proteomes" id="UP000434957">
    <property type="component" value="Unassembled WGS sequence"/>
</dbReference>
<dbReference type="OrthoDB" id="125940at2759"/>
<dbReference type="AlphaFoldDB" id="A0A6A3LV40"/>
<comment type="caution">
    <text evidence="1">The sequence shown here is derived from an EMBL/GenBank/DDBJ whole genome shotgun (WGS) entry which is preliminary data.</text>
</comment>
<dbReference type="EMBL" id="QXFU01000231">
    <property type="protein sequence ID" value="KAE9039545.1"/>
    <property type="molecule type" value="Genomic_DNA"/>
</dbReference>
<evidence type="ECO:0000313" key="5">
    <source>
        <dbReference type="Proteomes" id="UP000434957"/>
    </source>
</evidence>